<proteinExistence type="predicted"/>
<organism evidence="2 3">
    <name type="scientific">Athelia psychrophila</name>
    <dbReference type="NCBI Taxonomy" id="1759441"/>
    <lineage>
        <taxon>Eukaryota</taxon>
        <taxon>Fungi</taxon>
        <taxon>Dikarya</taxon>
        <taxon>Basidiomycota</taxon>
        <taxon>Agaricomycotina</taxon>
        <taxon>Agaricomycetes</taxon>
        <taxon>Agaricomycetidae</taxon>
        <taxon>Atheliales</taxon>
        <taxon>Atheliaceae</taxon>
        <taxon>Athelia</taxon>
    </lineage>
</organism>
<gene>
    <name evidence="2" type="ORF">FIBSPDRAFT_839067</name>
</gene>
<dbReference type="OrthoDB" id="3168838at2759"/>
<keyword evidence="3" id="KW-1185">Reference proteome</keyword>
<evidence type="ECO:0000313" key="2">
    <source>
        <dbReference type="EMBL" id="KZP09906.1"/>
    </source>
</evidence>
<feature type="compositionally biased region" description="Polar residues" evidence="1">
    <location>
        <begin position="470"/>
        <end position="479"/>
    </location>
</feature>
<feature type="region of interest" description="Disordered" evidence="1">
    <location>
        <begin position="112"/>
        <end position="146"/>
    </location>
</feature>
<feature type="compositionally biased region" description="Basic residues" evidence="1">
    <location>
        <begin position="558"/>
        <end position="573"/>
    </location>
</feature>
<feature type="region of interest" description="Disordered" evidence="1">
    <location>
        <begin position="445"/>
        <end position="530"/>
    </location>
</feature>
<dbReference type="STRING" id="436010.A0A165YTP2"/>
<evidence type="ECO:0000256" key="1">
    <source>
        <dbReference type="SAM" id="MobiDB-lite"/>
    </source>
</evidence>
<dbReference type="Proteomes" id="UP000076532">
    <property type="component" value="Unassembled WGS sequence"/>
</dbReference>
<feature type="compositionally biased region" description="Polar residues" evidence="1">
    <location>
        <begin position="636"/>
        <end position="652"/>
    </location>
</feature>
<feature type="region of interest" description="Disordered" evidence="1">
    <location>
        <begin position="329"/>
        <end position="349"/>
    </location>
</feature>
<accession>A0A165YTP2</accession>
<protein>
    <submittedName>
        <fullName evidence="2">Uncharacterized protein</fullName>
    </submittedName>
</protein>
<evidence type="ECO:0000313" key="3">
    <source>
        <dbReference type="Proteomes" id="UP000076532"/>
    </source>
</evidence>
<name>A0A165YTP2_9AGAM</name>
<feature type="compositionally biased region" description="Low complexity" evidence="1">
    <location>
        <begin position="602"/>
        <end position="614"/>
    </location>
</feature>
<sequence>MGFLQKFFSLGGKRSKRQWRQQQAEQFVDAAPPPLPVAPRNQEDHEATVNRLLRSSSANLAAMDEGEEVARLSLSTQRTSGTSTMSTTSLASTSQRGSYTVIVHPRTVIAPAQFPNANPDAPHTPHHPKQDSLRRRSKSLPMNNITPKDKARLLGLRADPSVASLLNIYDDHGCLDPKLFSNSPSPRKEGRVQTQRTGSTLRELLGGPSSMNSRKGHDMNTTAMEGDISWAERWLCESANTSTSSLIQTPNDTHFNHNYLNNALSESQDFTINQSDLCPVFSSLEVELSMPTEGTIRTPTKFANNPYTNEHYPTPHRASEIFDFLTAKKSRPRAHSQPEERSFSFERGQTLLAEPVQATSRFSAYSSAESRASDKYPDSDTSTDISPELAEPETPAVVENVPNWPSSSNWIQHHATAKKFRQAPEDNSMACDGPKLHQVVIKSGAEAQSNRVRGPRPPPRSDNNPSANPTNYEPASGTQPHPPSKRNTDDVFQSECATASAPDLSMAIDVNTFSPGPMRPSHRNTASRTSAVFPHVPAPAAQKPATMEAPYIPKQIRRKQPPSKWAHMHTQHTHNKENNGGARDLPTTPVRSSILRPALGTPPSSVSSSDLSPVARQLMADLRSQRMAARPRYKRPNTNSGKWSTSTSKLKF</sequence>
<reference evidence="2 3" key="1">
    <citation type="journal article" date="2016" name="Mol. Biol. Evol.">
        <title>Comparative Genomics of Early-Diverging Mushroom-Forming Fungi Provides Insights into the Origins of Lignocellulose Decay Capabilities.</title>
        <authorList>
            <person name="Nagy L.G."/>
            <person name="Riley R."/>
            <person name="Tritt A."/>
            <person name="Adam C."/>
            <person name="Daum C."/>
            <person name="Floudas D."/>
            <person name="Sun H."/>
            <person name="Yadav J.S."/>
            <person name="Pangilinan J."/>
            <person name="Larsson K.H."/>
            <person name="Matsuura K."/>
            <person name="Barry K."/>
            <person name="Labutti K."/>
            <person name="Kuo R."/>
            <person name="Ohm R.A."/>
            <person name="Bhattacharya S.S."/>
            <person name="Shirouzu T."/>
            <person name="Yoshinaga Y."/>
            <person name="Martin F.M."/>
            <person name="Grigoriev I.V."/>
            <person name="Hibbett D.S."/>
        </authorList>
    </citation>
    <scope>NUCLEOTIDE SEQUENCE [LARGE SCALE GENOMIC DNA]</scope>
    <source>
        <strain evidence="2 3">CBS 109695</strain>
    </source>
</reference>
<dbReference type="AlphaFoldDB" id="A0A165YTP2"/>
<feature type="region of interest" description="Disordered" evidence="1">
    <location>
        <begin position="362"/>
        <end position="409"/>
    </location>
</feature>
<dbReference type="EMBL" id="KV417690">
    <property type="protein sequence ID" value="KZP09906.1"/>
    <property type="molecule type" value="Genomic_DNA"/>
</dbReference>
<feature type="region of interest" description="Disordered" evidence="1">
    <location>
        <begin position="558"/>
        <end position="652"/>
    </location>
</feature>